<dbReference type="Proteomes" id="UP000269396">
    <property type="component" value="Unassembled WGS sequence"/>
</dbReference>
<organism evidence="2 3">
    <name type="scientific">Schistosoma mattheei</name>
    <dbReference type="NCBI Taxonomy" id="31246"/>
    <lineage>
        <taxon>Eukaryota</taxon>
        <taxon>Metazoa</taxon>
        <taxon>Spiralia</taxon>
        <taxon>Lophotrochozoa</taxon>
        <taxon>Platyhelminthes</taxon>
        <taxon>Trematoda</taxon>
        <taxon>Digenea</taxon>
        <taxon>Strigeidida</taxon>
        <taxon>Schistosomatoidea</taxon>
        <taxon>Schistosomatidae</taxon>
        <taxon>Schistosoma</taxon>
    </lineage>
</organism>
<evidence type="ECO:0000256" key="1">
    <source>
        <dbReference type="SAM" id="MobiDB-lite"/>
    </source>
</evidence>
<proteinExistence type="predicted"/>
<evidence type="ECO:0000313" key="3">
    <source>
        <dbReference type="Proteomes" id="UP000269396"/>
    </source>
</evidence>
<evidence type="ECO:0000313" key="2">
    <source>
        <dbReference type="EMBL" id="VDP83483.1"/>
    </source>
</evidence>
<sequence>IFDTNGHHSVNFHALRNHKKPQKHVRVSETPFVKPLTSTPTVDMIRFEQSKLPCRVKPAFAVEQYESESDELFDPASQLLSKKSAERVARRFKHTGILETQEEQADSSHDDDDDEEEEDDHCDVDGGRESDSVDSNVDNESSHTIDREVLHIKQDIEVNEHHNAPIIDDIDLQELIKNLRSQYTSAPIDKESVSDDEDDDLISKQVPLQLPFSTFGVSGARLTHLFSELRERANLDLFQVPHIHHTTANTAVSNNNSTTISPSVVNNNNNTAQSSLFDADALVDELERHERMLKEFDDFLSDFQSIEPFGIVRPTVTVPSDLVRQQHQNVIVVGTVIDDNNNTAPITSITTTNNTTTVSAATTLLTTRTPYSVNEM</sequence>
<name>A0A183Q2K6_9TREM</name>
<feature type="non-terminal residue" evidence="2">
    <location>
        <position position="1"/>
    </location>
</feature>
<feature type="compositionally biased region" description="Acidic residues" evidence="1">
    <location>
        <begin position="100"/>
        <end position="122"/>
    </location>
</feature>
<protein>
    <submittedName>
        <fullName evidence="2">Uncharacterized protein</fullName>
    </submittedName>
</protein>
<dbReference type="AlphaFoldDB" id="A0A183Q2K6"/>
<dbReference type="STRING" id="31246.A0A183Q2K6"/>
<feature type="region of interest" description="Disordered" evidence="1">
    <location>
        <begin position="95"/>
        <end position="146"/>
    </location>
</feature>
<accession>A0A183Q2K6</accession>
<keyword evidence="3" id="KW-1185">Reference proteome</keyword>
<reference evidence="2 3" key="1">
    <citation type="submission" date="2018-11" db="EMBL/GenBank/DDBJ databases">
        <authorList>
            <consortium name="Pathogen Informatics"/>
        </authorList>
    </citation>
    <scope>NUCLEOTIDE SEQUENCE [LARGE SCALE GENOMIC DNA]</scope>
    <source>
        <strain>Denwood</strain>
        <strain evidence="3">Zambia</strain>
    </source>
</reference>
<dbReference type="EMBL" id="UZAL01045515">
    <property type="protein sequence ID" value="VDP83483.1"/>
    <property type="molecule type" value="Genomic_DNA"/>
</dbReference>
<gene>
    <name evidence="2" type="ORF">SMTD_LOCUS20840</name>
</gene>